<keyword evidence="1" id="KW-0732">Signal</keyword>
<evidence type="ECO:0000313" key="3">
    <source>
        <dbReference type="Proteomes" id="UP000828390"/>
    </source>
</evidence>
<comment type="caution">
    <text evidence="2">The sequence shown here is derived from an EMBL/GenBank/DDBJ whole genome shotgun (WGS) entry which is preliminary data.</text>
</comment>
<gene>
    <name evidence="2" type="ORF">DPMN_118963</name>
</gene>
<dbReference type="InterPro" id="IPR016187">
    <property type="entry name" value="CTDL_fold"/>
</dbReference>
<dbReference type="SUPFAM" id="SSF56436">
    <property type="entry name" value="C-type lectin-like"/>
    <property type="match status" value="1"/>
</dbReference>
<feature type="chain" id="PRO_5039644952" description="Secreted protein" evidence="1">
    <location>
        <begin position="17"/>
        <end position="162"/>
    </location>
</feature>
<reference evidence="2" key="2">
    <citation type="submission" date="2020-11" db="EMBL/GenBank/DDBJ databases">
        <authorList>
            <person name="McCartney M.A."/>
            <person name="Auch B."/>
            <person name="Kono T."/>
            <person name="Mallez S."/>
            <person name="Becker A."/>
            <person name="Gohl D.M."/>
            <person name="Silverstein K.A.T."/>
            <person name="Koren S."/>
            <person name="Bechman K.B."/>
            <person name="Herman A."/>
            <person name="Abrahante J.E."/>
            <person name="Garbe J."/>
        </authorList>
    </citation>
    <scope>NUCLEOTIDE SEQUENCE</scope>
    <source>
        <strain evidence="2">Duluth1</strain>
        <tissue evidence="2">Whole animal</tissue>
    </source>
</reference>
<dbReference type="AlphaFoldDB" id="A0A9D4JQS9"/>
<proteinExistence type="predicted"/>
<dbReference type="Gene3D" id="3.10.100.10">
    <property type="entry name" value="Mannose-Binding Protein A, subunit A"/>
    <property type="match status" value="1"/>
</dbReference>
<organism evidence="2 3">
    <name type="scientific">Dreissena polymorpha</name>
    <name type="common">Zebra mussel</name>
    <name type="synonym">Mytilus polymorpha</name>
    <dbReference type="NCBI Taxonomy" id="45954"/>
    <lineage>
        <taxon>Eukaryota</taxon>
        <taxon>Metazoa</taxon>
        <taxon>Spiralia</taxon>
        <taxon>Lophotrochozoa</taxon>
        <taxon>Mollusca</taxon>
        <taxon>Bivalvia</taxon>
        <taxon>Autobranchia</taxon>
        <taxon>Heteroconchia</taxon>
        <taxon>Euheterodonta</taxon>
        <taxon>Imparidentia</taxon>
        <taxon>Neoheterodontei</taxon>
        <taxon>Myida</taxon>
        <taxon>Dreissenoidea</taxon>
        <taxon>Dreissenidae</taxon>
        <taxon>Dreissena</taxon>
    </lineage>
</organism>
<feature type="signal peptide" evidence="1">
    <location>
        <begin position="1"/>
        <end position="16"/>
    </location>
</feature>
<sequence length="162" mass="18327">MRVCLFLIVPIVIVSALQQESNTHLFTKFNRYSGYACHAQYRVFDIREARSRSDCAIACANVHGCSAISHVESLKRCIGCNSTTFDMADVLENVTGRCPEGWKRYSKSCYYLNFKITMNFTAAKTASTSTSLLRALEHTLAQRVVLSYVFKPSQLYSFDGRH</sequence>
<evidence type="ECO:0000313" key="2">
    <source>
        <dbReference type="EMBL" id="KAH3817428.1"/>
    </source>
</evidence>
<protein>
    <recommendedName>
        <fullName evidence="4">Secreted protein</fullName>
    </recommendedName>
</protein>
<accession>A0A9D4JQS9</accession>
<evidence type="ECO:0008006" key="4">
    <source>
        <dbReference type="Google" id="ProtNLM"/>
    </source>
</evidence>
<dbReference type="Proteomes" id="UP000828390">
    <property type="component" value="Unassembled WGS sequence"/>
</dbReference>
<name>A0A9D4JQS9_DREPO</name>
<reference evidence="2" key="1">
    <citation type="journal article" date="2019" name="bioRxiv">
        <title>The Genome of the Zebra Mussel, Dreissena polymorpha: A Resource for Invasive Species Research.</title>
        <authorList>
            <person name="McCartney M.A."/>
            <person name="Auch B."/>
            <person name="Kono T."/>
            <person name="Mallez S."/>
            <person name="Zhang Y."/>
            <person name="Obille A."/>
            <person name="Becker A."/>
            <person name="Abrahante J.E."/>
            <person name="Garbe J."/>
            <person name="Badalamenti J.P."/>
            <person name="Herman A."/>
            <person name="Mangelson H."/>
            <person name="Liachko I."/>
            <person name="Sullivan S."/>
            <person name="Sone E.D."/>
            <person name="Koren S."/>
            <person name="Silverstein K.A.T."/>
            <person name="Beckman K.B."/>
            <person name="Gohl D.M."/>
        </authorList>
    </citation>
    <scope>NUCLEOTIDE SEQUENCE</scope>
    <source>
        <strain evidence="2">Duluth1</strain>
        <tissue evidence="2">Whole animal</tissue>
    </source>
</reference>
<keyword evidence="3" id="KW-1185">Reference proteome</keyword>
<dbReference type="EMBL" id="JAIWYP010000005">
    <property type="protein sequence ID" value="KAH3817428.1"/>
    <property type="molecule type" value="Genomic_DNA"/>
</dbReference>
<evidence type="ECO:0000256" key="1">
    <source>
        <dbReference type="SAM" id="SignalP"/>
    </source>
</evidence>
<dbReference type="InterPro" id="IPR016186">
    <property type="entry name" value="C-type_lectin-like/link_sf"/>
</dbReference>